<reference evidence="7" key="1">
    <citation type="submission" date="2022-09" db="EMBL/GenBank/DDBJ databases">
        <title>Actin cytoskeleton and complex cell architecture in an #Asgard archaeon.</title>
        <authorList>
            <person name="Ponce Toledo R.I."/>
            <person name="Schleper C."/>
            <person name="Rodrigues Oliveira T."/>
            <person name="Wollweber F."/>
            <person name="Xu J."/>
            <person name="Rittmann S."/>
            <person name="Klingl A."/>
            <person name="Pilhofer M."/>
        </authorList>
    </citation>
    <scope>NUCLEOTIDE SEQUENCE</scope>
    <source>
        <strain evidence="7">B-35</strain>
    </source>
</reference>
<dbReference type="PANTHER" id="PTHR43065:SF42">
    <property type="entry name" value="TWO-COMPONENT SENSOR PPRA"/>
    <property type="match status" value="1"/>
</dbReference>
<dbReference type="Pfam" id="PF08447">
    <property type="entry name" value="PAS_3"/>
    <property type="match status" value="1"/>
</dbReference>
<feature type="domain" description="PAC" evidence="6">
    <location>
        <begin position="76"/>
        <end position="126"/>
    </location>
</feature>
<keyword evidence="8" id="KW-1185">Reference proteome</keyword>
<dbReference type="NCBIfam" id="TIGR00229">
    <property type="entry name" value="sensory_box"/>
    <property type="match status" value="1"/>
</dbReference>
<evidence type="ECO:0000259" key="6">
    <source>
        <dbReference type="PROSITE" id="PS50113"/>
    </source>
</evidence>
<keyword evidence="7" id="KW-0418">Kinase</keyword>
<evidence type="ECO:0000259" key="5">
    <source>
        <dbReference type="PROSITE" id="PS50112"/>
    </source>
</evidence>
<feature type="domain" description="PAS" evidence="5">
    <location>
        <begin position="1"/>
        <end position="67"/>
    </location>
</feature>
<name>A0ABY6HLT9_9ARCH</name>
<evidence type="ECO:0000256" key="1">
    <source>
        <dbReference type="ARBA" id="ARBA00022553"/>
    </source>
</evidence>
<dbReference type="EMBL" id="CP104013">
    <property type="protein sequence ID" value="UYP44470.1"/>
    <property type="molecule type" value="Genomic_DNA"/>
</dbReference>
<dbReference type="SUPFAM" id="SSF55785">
    <property type="entry name" value="PYP-like sensor domain (PAS domain)"/>
    <property type="match status" value="1"/>
</dbReference>
<feature type="coiled-coil region" evidence="2">
    <location>
        <begin position="117"/>
        <end position="144"/>
    </location>
</feature>
<dbReference type="PROSITE" id="PS50112">
    <property type="entry name" value="PAS"/>
    <property type="match status" value="1"/>
</dbReference>
<dbReference type="Gene3D" id="3.40.50.2300">
    <property type="match status" value="1"/>
</dbReference>
<dbReference type="Gene3D" id="3.30.450.20">
    <property type="entry name" value="PAS domain"/>
    <property type="match status" value="1"/>
</dbReference>
<evidence type="ECO:0000259" key="4">
    <source>
        <dbReference type="PROSITE" id="PS50110"/>
    </source>
</evidence>
<dbReference type="PROSITE" id="PS50109">
    <property type="entry name" value="HIS_KIN"/>
    <property type="match status" value="1"/>
</dbReference>
<dbReference type="CDD" id="cd00082">
    <property type="entry name" value="HisKA"/>
    <property type="match status" value="1"/>
</dbReference>
<dbReference type="InterPro" id="IPR001789">
    <property type="entry name" value="Sig_transdc_resp-reg_receiver"/>
</dbReference>
<dbReference type="InterPro" id="IPR035965">
    <property type="entry name" value="PAS-like_dom_sf"/>
</dbReference>
<dbReference type="CDD" id="cd00156">
    <property type="entry name" value="REC"/>
    <property type="match status" value="1"/>
</dbReference>
<dbReference type="SMART" id="SM00091">
    <property type="entry name" value="PAS"/>
    <property type="match status" value="1"/>
</dbReference>
<dbReference type="SUPFAM" id="SSF47384">
    <property type="entry name" value="Homodimeric domain of signal transducing histidine kinase"/>
    <property type="match status" value="1"/>
</dbReference>
<dbReference type="Pfam" id="PF00072">
    <property type="entry name" value="Response_reg"/>
    <property type="match status" value="1"/>
</dbReference>
<accession>A0ABY6HLT9</accession>
<dbReference type="EC" id="2.7.13.3" evidence="7"/>
<dbReference type="PANTHER" id="PTHR43065">
    <property type="entry name" value="SENSOR HISTIDINE KINASE"/>
    <property type="match status" value="1"/>
</dbReference>
<keyword evidence="7" id="KW-0808">Transferase</keyword>
<dbReference type="Gene3D" id="1.10.287.130">
    <property type="match status" value="1"/>
</dbReference>
<dbReference type="Pfam" id="PF00512">
    <property type="entry name" value="HisKA"/>
    <property type="match status" value="1"/>
</dbReference>
<evidence type="ECO:0000256" key="2">
    <source>
        <dbReference type="SAM" id="Coils"/>
    </source>
</evidence>
<dbReference type="InterPro" id="IPR005467">
    <property type="entry name" value="His_kinase_dom"/>
</dbReference>
<feature type="domain" description="Histidine kinase" evidence="3">
    <location>
        <begin position="150"/>
        <end position="365"/>
    </location>
</feature>
<keyword evidence="1" id="KW-0597">Phosphoprotein</keyword>
<dbReference type="Gene3D" id="3.30.565.10">
    <property type="entry name" value="Histidine kinase-like ATPase, C-terminal domain"/>
    <property type="match status" value="1"/>
</dbReference>
<dbReference type="SUPFAM" id="SSF52172">
    <property type="entry name" value="CheY-like"/>
    <property type="match status" value="1"/>
</dbReference>
<dbReference type="InterPro" id="IPR036890">
    <property type="entry name" value="HATPase_C_sf"/>
</dbReference>
<dbReference type="SMART" id="SM00448">
    <property type="entry name" value="REC"/>
    <property type="match status" value="1"/>
</dbReference>
<dbReference type="PRINTS" id="PR00344">
    <property type="entry name" value="BCTRLSENSOR"/>
</dbReference>
<dbReference type="GO" id="GO:0004673">
    <property type="term" value="F:protein histidine kinase activity"/>
    <property type="evidence" value="ECO:0007669"/>
    <property type="project" value="UniProtKB-EC"/>
</dbReference>
<organism evidence="7 8">
    <name type="scientific">Candidatus Lokiarchaeum ossiferum</name>
    <dbReference type="NCBI Taxonomy" id="2951803"/>
    <lineage>
        <taxon>Archaea</taxon>
        <taxon>Promethearchaeati</taxon>
        <taxon>Promethearchaeota</taxon>
        <taxon>Promethearchaeia</taxon>
        <taxon>Promethearchaeales</taxon>
        <taxon>Promethearchaeaceae</taxon>
        <taxon>Candidatus Lokiarchaeum</taxon>
    </lineage>
</organism>
<protein>
    <submittedName>
        <fullName evidence="7">Sensor histidine kinase RcsC</fullName>
        <ecNumber evidence="7">2.7.13.3</ecNumber>
    </submittedName>
</protein>
<dbReference type="InterPro" id="IPR011006">
    <property type="entry name" value="CheY-like_superfamily"/>
</dbReference>
<evidence type="ECO:0000313" key="7">
    <source>
        <dbReference type="EMBL" id="UYP44470.1"/>
    </source>
</evidence>
<dbReference type="SMART" id="SM00388">
    <property type="entry name" value="HisKA"/>
    <property type="match status" value="1"/>
</dbReference>
<dbReference type="InterPro" id="IPR004358">
    <property type="entry name" value="Sig_transdc_His_kin-like_C"/>
</dbReference>
<evidence type="ECO:0000259" key="3">
    <source>
        <dbReference type="PROSITE" id="PS50109"/>
    </source>
</evidence>
<dbReference type="SMART" id="SM00387">
    <property type="entry name" value="HATPase_c"/>
    <property type="match status" value="1"/>
</dbReference>
<gene>
    <name evidence="7" type="ORF">NEF87_000755</name>
</gene>
<dbReference type="Pfam" id="PF02518">
    <property type="entry name" value="HATPase_c"/>
    <property type="match status" value="1"/>
</dbReference>
<dbReference type="InterPro" id="IPR013655">
    <property type="entry name" value="PAS_fold_3"/>
</dbReference>
<dbReference type="InterPro" id="IPR003594">
    <property type="entry name" value="HATPase_dom"/>
</dbReference>
<dbReference type="PROSITE" id="PS50110">
    <property type="entry name" value="RESPONSE_REGULATORY"/>
    <property type="match status" value="1"/>
</dbReference>
<dbReference type="InterPro" id="IPR000014">
    <property type="entry name" value="PAS"/>
</dbReference>
<dbReference type="InterPro" id="IPR036097">
    <property type="entry name" value="HisK_dim/P_sf"/>
</dbReference>
<proteinExistence type="predicted"/>
<dbReference type="InterPro" id="IPR003661">
    <property type="entry name" value="HisK_dim/P_dom"/>
</dbReference>
<evidence type="ECO:0000313" key="8">
    <source>
        <dbReference type="Proteomes" id="UP001208689"/>
    </source>
</evidence>
<keyword evidence="2" id="KW-0175">Coiled coil</keyword>
<dbReference type="SUPFAM" id="SSF55874">
    <property type="entry name" value="ATPase domain of HSP90 chaperone/DNA topoisomerase II/histidine kinase"/>
    <property type="match status" value="1"/>
</dbReference>
<dbReference type="Proteomes" id="UP001208689">
    <property type="component" value="Chromosome"/>
</dbReference>
<dbReference type="CDD" id="cd00130">
    <property type="entry name" value="PAS"/>
    <property type="match status" value="1"/>
</dbReference>
<dbReference type="InterPro" id="IPR000700">
    <property type="entry name" value="PAS-assoc_C"/>
</dbReference>
<dbReference type="PROSITE" id="PS50113">
    <property type="entry name" value="PAC"/>
    <property type="match status" value="1"/>
</dbReference>
<sequence>MDIYRSFVENFHGIAFRRLLNDKIVLFEGMVKEISGYDKEEFMNKKITWKKLMHPDDLERLSENIHRLHVIRNYSTEREYRIKTKNGKMKWIHENLRRIDEKNQIYIEGTIVDISKMKNAELQLRESEVKRSEEQMQKEKLESIALLAGGIAHDFNNILTSVLGNLELMQMESLEGETQLLLTETLQATHRATNLTQQLLTFSKGKKPIKKTESIIQILDEASSFVLRGSNCKTQCIFEDLIPPINVDANQILQVINNLLINAKQAMEKGGIITISCSTIDINRIDTIPLPFGKYLKIAIKDTGKGIPKEIQSKIFQPYFTTKSRGSGLGLATSYSVIKNHNGHINFQSTKGVGTVFNIFLPVWDEAFVIEEKRNENSILPENMKVLVMDDDKAIHRMLSRIFKRYKYRMDSTYAGEEAIELYNQALLENTPYDLVIMDLTIPAGLGGEATAGEILRINPDAKMIVSSGYSNNEILANYKKYGFQAILKKPYTVEDLRKVINIIS</sequence>
<feature type="domain" description="Response regulatory" evidence="4">
    <location>
        <begin position="385"/>
        <end position="505"/>
    </location>
</feature>